<dbReference type="InterPro" id="IPR050171">
    <property type="entry name" value="MFS_Transporters"/>
</dbReference>
<sequence>MPTGKWPGSAVVALRAWTDLAIPTLRKSWPPKKCRGARIVDVAAPPRIPREVWVLVAGSFVVAIGFGLVTPVLPTFAASFGVNATAVAVIISAFALSRLLFSPVAGKLLNRWSERPIYLMGLAIVALSNIAFAFAPSYGWLVAARSFGGIGSCMFTISSFALLVRVTPPSIRGRASALYASGFLIGNITGPLLGGLLVGVSMKAPFLGYAGALLVAIVVVQLLLGRGKLTPRVRVEGAVDMLLSEALRHPTYRAVLASNFTVGWAVYGIRIALLPLFVASVLKSDVAVAGYALTLFAVGNAIVLPVSGRWSDRVGRKPAVMCGLIVSAVATGAIGLTSSIAVTLLLSVLGGIGSGLITPGQQAAVADVIGSRHGGSVLAGFQMSADIGTVIGSIAAGLIVDASGFKMAFLLAGCVVLLAFLPWLWAKETLPKAAPSGVKRP</sequence>
<feature type="transmembrane region" description="Helical" evidence="8">
    <location>
        <begin position="76"/>
        <end position="96"/>
    </location>
</feature>
<feature type="transmembrane region" description="Helical" evidence="8">
    <location>
        <begin position="52"/>
        <end position="70"/>
    </location>
</feature>
<keyword evidence="6 8" id="KW-1133">Transmembrane helix</keyword>
<evidence type="ECO:0000256" key="4">
    <source>
        <dbReference type="ARBA" id="ARBA00022475"/>
    </source>
</evidence>
<dbReference type="SUPFAM" id="SSF103473">
    <property type="entry name" value="MFS general substrate transporter"/>
    <property type="match status" value="1"/>
</dbReference>
<dbReference type="PROSITE" id="PS00216">
    <property type="entry name" value="SUGAR_TRANSPORT_1"/>
    <property type="match status" value="1"/>
</dbReference>
<dbReference type="PANTHER" id="PTHR23517">
    <property type="entry name" value="RESISTANCE PROTEIN MDTM, PUTATIVE-RELATED-RELATED"/>
    <property type="match status" value="1"/>
</dbReference>
<evidence type="ECO:0000313" key="11">
    <source>
        <dbReference type="Proteomes" id="UP000268084"/>
    </source>
</evidence>
<keyword evidence="11" id="KW-1185">Reference proteome</keyword>
<keyword evidence="5 8" id="KW-0812">Transmembrane</keyword>
<feature type="transmembrane region" description="Helical" evidence="8">
    <location>
        <begin position="262"/>
        <end position="282"/>
    </location>
</feature>
<evidence type="ECO:0000256" key="3">
    <source>
        <dbReference type="ARBA" id="ARBA00022448"/>
    </source>
</evidence>
<feature type="transmembrane region" description="Helical" evidence="8">
    <location>
        <begin position="147"/>
        <end position="166"/>
    </location>
</feature>
<dbReference type="InterPro" id="IPR001958">
    <property type="entry name" value="Tet-R_TetA/multi-R_MdtG-like"/>
</dbReference>
<evidence type="ECO:0000256" key="1">
    <source>
        <dbReference type="ARBA" id="ARBA00004651"/>
    </source>
</evidence>
<feature type="transmembrane region" description="Helical" evidence="8">
    <location>
        <begin position="206"/>
        <end position="224"/>
    </location>
</feature>
<keyword evidence="4" id="KW-1003">Cell membrane</keyword>
<dbReference type="KEGG" id="nak:EH165_09605"/>
<evidence type="ECO:0000256" key="6">
    <source>
        <dbReference type="ARBA" id="ARBA00022989"/>
    </source>
</evidence>
<reference evidence="10 11" key="1">
    <citation type="submission" date="2018-11" db="EMBL/GenBank/DDBJ databases">
        <authorList>
            <person name="Da X."/>
        </authorList>
    </citation>
    <scope>NUCLEOTIDE SEQUENCE [LARGE SCALE GENOMIC DNA]</scope>
    <source>
        <strain evidence="10 11">S14-144</strain>
    </source>
</reference>
<dbReference type="PRINTS" id="PR01035">
    <property type="entry name" value="TCRTETA"/>
</dbReference>
<dbReference type="PANTHER" id="PTHR23517:SF13">
    <property type="entry name" value="MAJOR FACILITATOR SUPERFAMILY MFS_1"/>
    <property type="match status" value="1"/>
</dbReference>
<feature type="transmembrane region" description="Helical" evidence="8">
    <location>
        <begin position="319"/>
        <end position="346"/>
    </location>
</feature>
<protein>
    <submittedName>
        <fullName evidence="10">MFS transporter</fullName>
    </submittedName>
</protein>
<dbReference type="AlphaFoldDB" id="A0A3G8ZWI7"/>
<gene>
    <name evidence="10" type="ORF">EH165_09605</name>
</gene>
<dbReference type="EMBL" id="CP034170">
    <property type="protein sequence ID" value="AZI58356.1"/>
    <property type="molecule type" value="Genomic_DNA"/>
</dbReference>
<dbReference type="Gene3D" id="1.20.1250.20">
    <property type="entry name" value="MFS general substrate transporter like domains"/>
    <property type="match status" value="2"/>
</dbReference>
<evidence type="ECO:0000313" key="10">
    <source>
        <dbReference type="EMBL" id="AZI58356.1"/>
    </source>
</evidence>
<keyword evidence="7 8" id="KW-0472">Membrane</keyword>
<dbReference type="GO" id="GO:0022857">
    <property type="term" value="F:transmembrane transporter activity"/>
    <property type="evidence" value="ECO:0007669"/>
    <property type="project" value="InterPro"/>
</dbReference>
<dbReference type="Pfam" id="PF07690">
    <property type="entry name" value="MFS_1"/>
    <property type="match status" value="2"/>
</dbReference>
<dbReference type="OrthoDB" id="9793283at2"/>
<evidence type="ECO:0000256" key="5">
    <source>
        <dbReference type="ARBA" id="ARBA00022692"/>
    </source>
</evidence>
<feature type="domain" description="Major facilitator superfamily (MFS) profile" evidence="9">
    <location>
        <begin position="51"/>
        <end position="430"/>
    </location>
</feature>
<feature type="transmembrane region" description="Helical" evidence="8">
    <location>
        <begin position="288"/>
        <end position="307"/>
    </location>
</feature>
<feature type="transmembrane region" description="Helical" evidence="8">
    <location>
        <begin position="117"/>
        <end position="141"/>
    </location>
</feature>
<dbReference type="Proteomes" id="UP000268084">
    <property type="component" value="Chromosome"/>
</dbReference>
<evidence type="ECO:0000256" key="7">
    <source>
        <dbReference type="ARBA" id="ARBA00023136"/>
    </source>
</evidence>
<feature type="transmembrane region" description="Helical" evidence="8">
    <location>
        <begin position="178"/>
        <end position="200"/>
    </location>
</feature>
<dbReference type="InterPro" id="IPR005829">
    <property type="entry name" value="Sugar_transporter_CS"/>
</dbReference>
<evidence type="ECO:0000256" key="2">
    <source>
        <dbReference type="ARBA" id="ARBA00007520"/>
    </source>
</evidence>
<name>A0A3G8ZWI7_9ACTN</name>
<proteinExistence type="inferred from homology"/>
<feature type="transmembrane region" description="Helical" evidence="8">
    <location>
        <begin position="407"/>
        <end position="426"/>
    </location>
</feature>
<dbReference type="InterPro" id="IPR011701">
    <property type="entry name" value="MFS"/>
</dbReference>
<evidence type="ECO:0000256" key="8">
    <source>
        <dbReference type="SAM" id="Phobius"/>
    </source>
</evidence>
<reference evidence="10 11" key="2">
    <citation type="submission" date="2018-12" db="EMBL/GenBank/DDBJ databases">
        <title>Nakamurella antarcticus sp. nov., isolated from Antarctica South Shetland Islands soil.</title>
        <authorList>
            <person name="Peng F."/>
        </authorList>
    </citation>
    <scope>NUCLEOTIDE SEQUENCE [LARGE SCALE GENOMIC DNA]</scope>
    <source>
        <strain evidence="10 11">S14-144</strain>
    </source>
</reference>
<dbReference type="PROSITE" id="PS50850">
    <property type="entry name" value="MFS"/>
    <property type="match status" value="1"/>
</dbReference>
<organism evidence="10 11">
    <name type="scientific">Nakamurella antarctica</name>
    <dbReference type="NCBI Taxonomy" id="1902245"/>
    <lineage>
        <taxon>Bacteria</taxon>
        <taxon>Bacillati</taxon>
        <taxon>Actinomycetota</taxon>
        <taxon>Actinomycetes</taxon>
        <taxon>Nakamurellales</taxon>
        <taxon>Nakamurellaceae</taxon>
        <taxon>Nakamurella</taxon>
    </lineage>
</organism>
<keyword evidence="3" id="KW-0813">Transport</keyword>
<dbReference type="InterPro" id="IPR036259">
    <property type="entry name" value="MFS_trans_sf"/>
</dbReference>
<accession>A0A3G8ZWI7</accession>
<comment type="similarity">
    <text evidence="2">Belongs to the major facilitator superfamily. TCR/Tet family.</text>
</comment>
<dbReference type="InterPro" id="IPR020846">
    <property type="entry name" value="MFS_dom"/>
</dbReference>
<dbReference type="CDD" id="cd17325">
    <property type="entry name" value="MFS_MdtG_SLC18_like"/>
    <property type="match status" value="1"/>
</dbReference>
<evidence type="ECO:0000259" key="9">
    <source>
        <dbReference type="PROSITE" id="PS50850"/>
    </source>
</evidence>
<dbReference type="GO" id="GO:0005886">
    <property type="term" value="C:plasma membrane"/>
    <property type="evidence" value="ECO:0007669"/>
    <property type="project" value="UniProtKB-SubCell"/>
</dbReference>
<comment type="subcellular location">
    <subcellularLocation>
        <location evidence="1">Cell membrane</location>
        <topology evidence="1">Multi-pass membrane protein</topology>
    </subcellularLocation>
</comment>
<feature type="transmembrane region" description="Helical" evidence="8">
    <location>
        <begin position="381"/>
        <end position="400"/>
    </location>
</feature>